<evidence type="ECO:0000313" key="2">
    <source>
        <dbReference type="EMBL" id="AUM13644.1"/>
    </source>
</evidence>
<reference evidence="3" key="1">
    <citation type="submission" date="2017-08" db="EMBL/GenBank/DDBJ databases">
        <title>Direct submision.</title>
        <authorList>
            <person name="Kim S.-J."/>
            <person name="Rhee S.-K."/>
        </authorList>
    </citation>
    <scope>NUCLEOTIDE SEQUENCE [LARGE SCALE GENOMIC DNA]</scope>
    <source>
        <strain evidence="3">GI5</strain>
    </source>
</reference>
<dbReference type="PANTHER" id="PTHR36151">
    <property type="entry name" value="BLR2777 PROTEIN"/>
    <property type="match status" value="1"/>
</dbReference>
<accession>A0A2K9LS37</accession>
<sequence length="326" mass="37187">MSVSNSVEVVVKQKAITREDLQSRLEDMSKRVLDSRVGLYGPESMSWRVNRHTSVMMGAGCANLLQLAHPWVSQAIDQHSQTQTDPLGRLRRTFLNVHAMVFGSLDQVLDSAIKVHNIHAKITGQVSESAGKTKKGSAYFANQVGAMLWVHATLWVTGLRVYELFHQPLTADEKEQYYQESKMFAFLFGIPESAMPETWGDFLAYYNDVVNSDELAVGEVGRQLVEYIFSMKWYLKPLLNRHKMHTAMLLPDRLREDFGFPEITVNMQRSFDFDITFARRFFNVAPQSVKYLPPYIEATQRIQGEKAGPVTRMTNRVIYGQPLLVS</sequence>
<dbReference type="OrthoDB" id="108890at2"/>
<dbReference type="PANTHER" id="PTHR36151:SF3">
    <property type="entry name" value="ER-BOUND OXYGENASE MPAB_MPAB'_RUBBER OXYGENASE CATALYTIC DOMAIN-CONTAINING PROTEIN"/>
    <property type="match status" value="1"/>
</dbReference>
<keyword evidence="3" id="KW-1185">Reference proteome</keyword>
<protein>
    <recommendedName>
        <fullName evidence="1">ER-bound oxygenase mpaB/mpaB'/Rubber oxygenase catalytic domain-containing protein</fullName>
    </recommendedName>
</protein>
<dbReference type="KEGG" id="kak:Kalk_14965"/>
<dbReference type="AlphaFoldDB" id="A0A2K9LS37"/>
<name>A0A2K9LS37_9GAMM</name>
<proteinExistence type="predicted"/>
<dbReference type="InterPro" id="IPR018713">
    <property type="entry name" value="MPAB/Lcp_cat_dom"/>
</dbReference>
<dbReference type="Proteomes" id="UP000235116">
    <property type="component" value="Chromosome"/>
</dbReference>
<evidence type="ECO:0000259" key="1">
    <source>
        <dbReference type="Pfam" id="PF09995"/>
    </source>
</evidence>
<feature type="domain" description="ER-bound oxygenase mpaB/mpaB'/Rubber oxygenase catalytic" evidence="1">
    <location>
        <begin position="47"/>
        <end position="272"/>
    </location>
</feature>
<dbReference type="Pfam" id="PF09995">
    <property type="entry name" value="MPAB_Lcp_cat"/>
    <property type="match status" value="1"/>
</dbReference>
<evidence type="ECO:0000313" key="3">
    <source>
        <dbReference type="Proteomes" id="UP000235116"/>
    </source>
</evidence>
<dbReference type="GO" id="GO:0016491">
    <property type="term" value="F:oxidoreductase activity"/>
    <property type="evidence" value="ECO:0007669"/>
    <property type="project" value="InterPro"/>
</dbReference>
<organism evidence="2 3">
    <name type="scientific">Ketobacter alkanivorans</name>
    <dbReference type="NCBI Taxonomy" id="1917421"/>
    <lineage>
        <taxon>Bacteria</taxon>
        <taxon>Pseudomonadati</taxon>
        <taxon>Pseudomonadota</taxon>
        <taxon>Gammaproteobacteria</taxon>
        <taxon>Pseudomonadales</taxon>
        <taxon>Ketobacteraceae</taxon>
        <taxon>Ketobacter</taxon>
    </lineage>
</organism>
<dbReference type="RefSeq" id="WP_101895019.1">
    <property type="nucleotide sequence ID" value="NZ_CP022684.1"/>
</dbReference>
<gene>
    <name evidence="2" type="ORF">Kalk_14965</name>
</gene>
<dbReference type="EMBL" id="CP022684">
    <property type="protein sequence ID" value="AUM13644.1"/>
    <property type="molecule type" value="Genomic_DNA"/>
</dbReference>